<gene>
    <name evidence="2" type="ORF">SteCoe_11276</name>
</gene>
<name>A0A1R2CDI4_9CILI</name>
<dbReference type="EMBL" id="MPUH01000187">
    <property type="protein sequence ID" value="OMJ87035.1"/>
    <property type="molecule type" value="Genomic_DNA"/>
</dbReference>
<comment type="caution">
    <text evidence="2">The sequence shown here is derived from an EMBL/GenBank/DDBJ whole genome shotgun (WGS) entry which is preliminary data.</text>
</comment>
<evidence type="ECO:0000256" key="1">
    <source>
        <dbReference type="SAM" id="MobiDB-lite"/>
    </source>
</evidence>
<keyword evidence="3" id="KW-1185">Reference proteome</keyword>
<feature type="region of interest" description="Disordered" evidence="1">
    <location>
        <begin position="40"/>
        <end position="64"/>
    </location>
</feature>
<reference evidence="2 3" key="1">
    <citation type="submission" date="2016-11" db="EMBL/GenBank/DDBJ databases">
        <title>The macronuclear genome of Stentor coeruleus: a giant cell with tiny introns.</title>
        <authorList>
            <person name="Slabodnick M."/>
            <person name="Ruby J.G."/>
            <person name="Reiff S.B."/>
            <person name="Swart E.C."/>
            <person name="Gosai S."/>
            <person name="Prabakaran S."/>
            <person name="Witkowska E."/>
            <person name="Larue G.E."/>
            <person name="Fisher S."/>
            <person name="Freeman R.M."/>
            <person name="Gunawardena J."/>
            <person name="Chu W."/>
            <person name="Stover N.A."/>
            <person name="Gregory B.D."/>
            <person name="Nowacki M."/>
            <person name="Derisi J."/>
            <person name="Roy S.W."/>
            <person name="Marshall W.F."/>
            <person name="Sood P."/>
        </authorList>
    </citation>
    <scope>NUCLEOTIDE SEQUENCE [LARGE SCALE GENOMIC DNA]</scope>
    <source>
        <strain evidence="2">WM001</strain>
    </source>
</reference>
<evidence type="ECO:0000313" key="3">
    <source>
        <dbReference type="Proteomes" id="UP000187209"/>
    </source>
</evidence>
<dbReference type="AlphaFoldDB" id="A0A1R2CDI4"/>
<organism evidence="2 3">
    <name type="scientific">Stentor coeruleus</name>
    <dbReference type="NCBI Taxonomy" id="5963"/>
    <lineage>
        <taxon>Eukaryota</taxon>
        <taxon>Sar</taxon>
        <taxon>Alveolata</taxon>
        <taxon>Ciliophora</taxon>
        <taxon>Postciliodesmatophora</taxon>
        <taxon>Heterotrichea</taxon>
        <taxon>Heterotrichida</taxon>
        <taxon>Stentoridae</taxon>
        <taxon>Stentor</taxon>
    </lineage>
</organism>
<proteinExistence type="predicted"/>
<evidence type="ECO:0000313" key="2">
    <source>
        <dbReference type="EMBL" id="OMJ87035.1"/>
    </source>
</evidence>
<feature type="compositionally biased region" description="Polar residues" evidence="1">
    <location>
        <begin position="52"/>
        <end position="61"/>
    </location>
</feature>
<protein>
    <submittedName>
        <fullName evidence="2">Uncharacterized protein</fullName>
    </submittedName>
</protein>
<feature type="region of interest" description="Disordered" evidence="1">
    <location>
        <begin position="82"/>
        <end position="101"/>
    </location>
</feature>
<dbReference type="Proteomes" id="UP000187209">
    <property type="component" value="Unassembled WGS sequence"/>
</dbReference>
<accession>A0A1R2CDI4</accession>
<sequence length="203" mass="23589">MSNTKCSSITGFITEKEHQSIPEASQLLIFTKDEQLTGWNDIPKTRKPDLKTFNTNSIRHSNTSHRLRARTPVNMLHYRNHENFRPSSIQARDSPKTPEKNSLLHDTRKIFGTVLGSFTPKLKNLMLINNKAKINKMNELWRKHAKFPQKCLEKTIIIHSISPSDKINTSRVMSSQFCRRKTGIPIKNRLREVEVLLLKNFRT</sequence>